<proteinExistence type="predicted"/>
<accession>A0A4R5EG68</accession>
<name>A0A4R5EG68_9RHOB</name>
<reference evidence="2 3" key="1">
    <citation type="submission" date="2019-03" db="EMBL/GenBank/DDBJ databases">
        <authorList>
            <person name="Zhang S."/>
        </authorList>
    </citation>
    <scope>NUCLEOTIDE SEQUENCE [LARGE SCALE GENOMIC DNA]</scope>
    <source>
        <strain evidence="2 3">S4J41</strain>
    </source>
</reference>
<evidence type="ECO:0000313" key="3">
    <source>
        <dbReference type="Proteomes" id="UP000294662"/>
    </source>
</evidence>
<comment type="caution">
    <text evidence="2">The sequence shown here is derived from an EMBL/GenBank/DDBJ whole genome shotgun (WGS) entry which is preliminary data.</text>
</comment>
<protein>
    <submittedName>
        <fullName evidence="2">Uncharacterized protein</fullName>
    </submittedName>
</protein>
<gene>
    <name evidence="2" type="ORF">E1B25_21345</name>
</gene>
<dbReference type="AlphaFoldDB" id="A0A4R5EG68"/>
<feature type="non-terminal residue" evidence="2">
    <location>
        <position position="1"/>
    </location>
</feature>
<sequence length="115" mass="12706">RYGRPGKGNDKGNVEGMVGYARRNHMVPIPCFSDWDAFNSGRTRLLLPRRPAVLDRSRASSRWNRRSGNAGGQLGPPRCREPRTRTADASVSGAPTRCPKLRIFSACTFTLFADG</sequence>
<organism evidence="2 3">
    <name type="scientific">Antarcticimicrobium sediminis</name>
    <dbReference type="NCBI Taxonomy" id="2546227"/>
    <lineage>
        <taxon>Bacteria</taxon>
        <taxon>Pseudomonadati</taxon>
        <taxon>Pseudomonadota</taxon>
        <taxon>Alphaproteobacteria</taxon>
        <taxon>Rhodobacterales</taxon>
        <taxon>Paracoccaceae</taxon>
        <taxon>Antarcticimicrobium</taxon>
    </lineage>
</organism>
<keyword evidence="3" id="KW-1185">Reference proteome</keyword>
<evidence type="ECO:0000256" key="1">
    <source>
        <dbReference type="SAM" id="MobiDB-lite"/>
    </source>
</evidence>
<feature type="region of interest" description="Disordered" evidence="1">
    <location>
        <begin position="56"/>
        <end position="94"/>
    </location>
</feature>
<dbReference type="Proteomes" id="UP000294662">
    <property type="component" value="Unassembled WGS sequence"/>
</dbReference>
<evidence type="ECO:0000313" key="2">
    <source>
        <dbReference type="EMBL" id="TDE33318.1"/>
    </source>
</evidence>
<dbReference type="EMBL" id="SMFP01000034">
    <property type="protein sequence ID" value="TDE33318.1"/>
    <property type="molecule type" value="Genomic_DNA"/>
</dbReference>